<name>A0AAW6U8E8_9BACT</name>
<reference evidence="2" key="1">
    <citation type="submission" date="2023-05" db="EMBL/GenBank/DDBJ databases">
        <title>Anaerotaeda fermentans gen. nov., sp. nov., a novel anaerobic planctomycete of the new family within the order Sedimentisphaerales isolated from Taman Peninsula, Russia.</title>
        <authorList>
            <person name="Khomyakova M.A."/>
            <person name="Merkel A.Y."/>
            <person name="Slobodkin A.I."/>
        </authorList>
    </citation>
    <scope>NUCLEOTIDE SEQUENCE</scope>
    <source>
        <strain evidence="2">M17dextr</strain>
    </source>
</reference>
<keyword evidence="1" id="KW-0812">Transmembrane</keyword>
<sequence>MPDLPENVREFIVRDLIYIIGGGMVIGSFLYRFDRLPGQDTPVAFYVFGAGIAYVVGNALQEFFCIIGLVDIWGVDER</sequence>
<comment type="caution">
    <text evidence="2">The sequence shown here is derived from an EMBL/GenBank/DDBJ whole genome shotgun (WGS) entry which is preliminary data.</text>
</comment>
<keyword evidence="1" id="KW-0472">Membrane</keyword>
<feature type="transmembrane region" description="Helical" evidence="1">
    <location>
        <begin position="12"/>
        <end position="31"/>
    </location>
</feature>
<dbReference type="RefSeq" id="WP_349246770.1">
    <property type="nucleotide sequence ID" value="NZ_JASCXX010000034.1"/>
</dbReference>
<proteinExistence type="predicted"/>
<feature type="transmembrane region" description="Helical" evidence="1">
    <location>
        <begin position="43"/>
        <end position="70"/>
    </location>
</feature>
<keyword evidence="1" id="KW-1133">Transmembrane helix</keyword>
<accession>A0AAW6U8E8</accession>
<keyword evidence="3" id="KW-1185">Reference proteome</keyword>
<gene>
    <name evidence="2" type="ORF">QJ522_20040</name>
</gene>
<evidence type="ECO:0000256" key="1">
    <source>
        <dbReference type="SAM" id="Phobius"/>
    </source>
</evidence>
<protein>
    <submittedName>
        <fullName evidence="2">Uncharacterized protein</fullName>
    </submittedName>
</protein>
<evidence type="ECO:0000313" key="2">
    <source>
        <dbReference type="EMBL" id="MDI6451363.1"/>
    </source>
</evidence>
<dbReference type="Proteomes" id="UP001431776">
    <property type="component" value="Unassembled WGS sequence"/>
</dbReference>
<organism evidence="2 3">
    <name type="scientific">Anaerobaca lacustris</name>
    <dbReference type="NCBI Taxonomy" id="3044600"/>
    <lineage>
        <taxon>Bacteria</taxon>
        <taxon>Pseudomonadati</taxon>
        <taxon>Planctomycetota</taxon>
        <taxon>Phycisphaerae</taxon>
        <taxon>Sedimentisphaerales</taxon>
        <taxon>Anaerobacaceae</taxon>
        <taxon>Anaerobaca</taxon>
    </lineage>
</organism>
<dbReference type="AlphaFoldDB" id="A0AAW6U8E8"/>
<evidence type="ECO:0000313" key="3">
    <source>
        <dbReference type="Proteomes" id="UP001431776"/>
    </source>
</evidence>
<dbReference type="EMBL" id="JASCXX010000034">
    <property type="protein sequence ID" value="MDI6451363.1"/>
    <property type="molecule type" value="Genomic_DNA"/>
</dbReference>